<proteinExistence type="predicted"/>
<feature type="region of interest" description="Disordered" evidence="1">
    <location>
        <begin position="473"/>
        <end position="501"/>
    </location>
</feature>
<dbReference type="EMBL" id="MU006218">
    <property type="protein sequence ID" value="KAF2831156.1"/>
    <property type="molecule type" value="Genomic_DNA"/>
</dbReference>
<dbReference type="SMART" id="SM00558">
    <property type="entry name" value="JmjC"/>
    <property type="match status" value="1"/>
</dbReference>
<dbReference type="InterPro" id="IPR003347">
    <property type="entry name" value="JmjC_dom"/>
</dbReference>
<sequence>MAPGLLDTSLGLEESRPSKKIKISRAANFEDDDEDVAVALPSHPLGIKPAGNAYTASENIKSRCGSFALLPDELLSHILESFEADTLIRLGSTCRALYAFTRLDELWRALFVSSPPSNFTWRGTWRSTYLSTPPSSSTSLPCPNLFSDVLYRPFQCAHTPLHPFVTNIPAANAIPRLPDLTPDEYAASWTSKPFILTSPVKEWPVYKTWTPEYLLAHYPDVKLRAEAVDWPTSTYLSYMHFQSDESPLYVFDRAFVEKLSITTSGPSAAYWSPTAFGPDLFSTLGPHRPDARWLIMGPARSGSTFHKDPNATSAWNAVLTGSKYWLMFPAGTSVPGVIVSEDQSEITSPLSIAEYLLTFHSLARATPGCREGICLAGEVLHVPSGWFHLVLNLEESLALTQNFVPEGKVADVLGFLRDQRAEVSGFREDVAERAFELFVERLGEENPGVLREGLVELERRGKKGRGRWEELTKGVKEEDGEEEVGGFSFGFGGDDSDADIP</sequence>
<dbReference type="Proteomes" id="UP000799424">
    <property type="component" value="Unassembled WGS sequence"/>
</dbReference>
<accession>A0A6A7AD43</accession>
<dbReference type="Pfam" id="PF12937">
    <property type="entry name" value="F-box-like"/>
    <property type="match status" value="1"/>
</dbReference>
<dbReference type="InterPro" id="IPR036047">
    <property type="entry name" value="F-box-like_dom_sf"/>
</dbReference>
<dbReference type="PROSITE" id="PS51184">
    <property type="entry name" value="JMJC"/>
    <property type="match status" value="1"/>
</dbReference>
<dbReference type="OrthoDB" id="424465at2759"/>
<dbReference type="SUPFAM" id="SSF51197">
    <property type="entry name" value="Clavaminate synthase-like"/>
    <property type="match status" value="1"/>
</dbReference>
<gene>
    <name evidence="4" type="ORF">CC86DRAFT_366592</name>
</gene>
<dbReference type="PROSITE" id="PS50181">
    <property type="entry name" value="FBOX"/>
    <property type="match status" value="1"/>
</dbReference>
<feature type="domain" description="JmjC" evidence="3">
    <location>
        <begin position="261"/>
        <end position="420"/>
    </location>
</feature>
<dbReference type="Pfam" id="PF13621">
    <property type="entry name" value="Cupin_8"/>
    <property type="match status" value="1"/>
</dbReference>
<dbReference type="GO" id="GO:0000987">
    <property type="term" value="F:cis-regulatory region sequence-specific DNA binding"/>
    <property type="evidence" value="ECO:0007669"/>
    <property type="project" value="TreeGrafter"/>
</dbReference>
<dbReference type="Gene3D" id="1.20.1280.50">
    <property type="match status" value="1"/>
</dbReference>
<dbReference type="PANTHER" id="PTHR12480:SF21">
    <property type="entry name" value="JMJC DOMAIN-CONTAINING PROTEIN 8"/>
    <property type="match status" value="1"/>
</dbReference>
<name>A0A6A7AD43_9PLEO</name>
<dbReference type="InterPro" id="IPR041667">
    <property type="entry name" value="Cupin_8"/>
</dbReference>
<evidence type="ECO:0000259" key="2">
    <source>
        <dbReference type="PROSITE" id="PS50181"/>
    </source>
</evidence>
<evidence type="ECO:0000313" key="5">
    <source>
        <dbReference type="Proteomes" id="UP000799424"/>
    </source>
</evidence>
<evidence type="ECO:0000313" key="4">
    <source>
        <dbReference type="EMBL" id="KAF2831156.1"/>
    </source>
</evidence>
<dbReference type="Gene3D" id="2.60.120.650">
    <property type="entry name" value="Cupin"/>
    <property type="match status" value="1"/>
</dbReference>
<dbReference type="SUPFAM" id="SSF81383">
    <property type="entry name" value="F-box domain"/>
    <property type="match status" value="1"/>
</dbReference>
<protein>
    <submittedName>
        <fullName evidence="4">Clavaminate synthase-like protein</fullName>
    </submittedName>
</protein>
<dbReference type="InterPro" id="IPR050910">
    <property type="entry name" value="JMJD6_ArgDemeth/LysHydrox"/>
</dbReference>
<dbReference type="InterPro" id="IPR001810">
    <property type="entry name" value="F-box_dom"/>
</dbReference>
<dbReference type="AlphaFoldDB" id="A0A6A7AD43"/>
<feature type="domain" description="F-box" evidence="2">
    <location>
        <begin position="64"/>
        <end position="110"/>
    </location>
</feature>
<organism evidence="4 5">
    <name type="scientific">Ophiobolus disseminans</name>
    <dbReference type="NCBI Taxonomy" id="1469910"/>
    <lineage>
        <taxon>Eukaryota</taxon>
        <taxon>Fungi</taxon>
        <taxon>Dikarya</taxon>
        <taxon>Ascomycota</taxon>
        <taxon>Pezizomycotina</taxon>
        <taxon>Dothideomycetes</taxon>
        <taxon>Pleosporomycetidae</taxon>
        <taxon>Pleosporales</taxon>
        <taxon>Pleosporineae</taxon>
        <taxon>Phaeosphaeriaceae</taxon>
        <taxon>Ophiobolus</taxon>
    </lineage>
</organism>
<keyword evidence="5" id="KW-1185">Reference proteome</keyword>
<evidence type="ECO:0000256" key="1">
    <source>
        <dbReference type="SAM" id="MobiDB-lite"/>
    </source>
</evidence>
<dbReference type="GO" id="GO:0005634">
    <property type="term" value="C:nucleus"/>
    <property type="evidence" value="ECO:0007669"/>
    <property type="project" value="TreeGrafter"/>
</dbReference>
<dbReference type="PANTHER" id="PTHR12480">
    <property type="entry name" value="ARGININE DEMETHYLASE AND LYSYL-HYDROXYLASE JMJD"/>
    <property type="match status" value="1"/>
</dbReference>
<reference evidence="4" key="1">
    <citation type="journal article" date="2020" name="Stud. Mycol.">
        <title>101 Dothideomycetes genomes: a test case for predicting lifestyles and emergence of pathogens.</title>
        <authorList>
            <person name="Haridas S."/>
            <person name="Albert R."/>
            <person name="Binder M."/>
            <person name="Bloem J."/>
            <person name="Labutti K."/>
            <person name="Salamov A."/>
            <person name="Andreopoulos B."/>
            <person name="Baker S."/>
            <person name="Barry K."/>
            <person name="Bills G."/>
            <person name="Bluhm B."/>
            <person name="Cannon C."/>
            <person name="Castanera R."/>
            <person name="Culley D."/>
            <person name="Daum C."/>
            <person name="Ezra D."/>
            <person name="Gonzalez J."/>
            <person name="Henrissat B."/>
            <person name="Kuo A."/>
            <person name="Liang C."/>
            <person name="Lipzen A."/>
            <person name="Lutzoni F."/>
            <person name="Magnuson J."/>
            <person name="Mondo S."/>
            <person name="Nolan M."/>
            <person name="Ohm R."/>
            <person name="Pangilinan J."/>
            <person name="Park H.-J."/>
            <person name="Ramirez L."/>
            <person name="Alfaro M."/>
            <person name="Sun H."/>
            <person name="Tritt A."/>
            <person name="Yoshinaga Y."/>
            <person name="Zwiers L.-H."/>
            <person name="Turgeon B."/>
            <person name="Goodwin S."/>
            <person name="Spatafora J."/>
            <person name="Crous P."/>
            <person name="Grigoriev I."/>
        </authorList>
    </citation>
    <scope>NUCLEOTIDE SEQUENCE</scope>
    <source>
        <strain evidence="4">CBS 113818</strain>
    </source>
</reference>
<evidence type="ECO:0000259" key="3">
    <source>
        <dbReference type="PROSITE" id="PS51184"/>
    </source>
</evidence>